<proteinExistence type="predicted"/>
<name>A0A250IEF6_9BACT</name>
<sequence>MDPLTRDDGLLPASGIGPLLGANISSPTRVNCHVRAMFRQSVLPVMMLLAWMAPRAAHAGGVNNADIASSLGEIGRLYDELYYERAFEQIQRARQLSRKVSDEVVLFLFEGIIFYDMGKLPESSMAFRLALSLRLDAKLPVAQVAPKVENHFESIRQRMREDQVSTSTNGVAAVERCPPSPVMALGKNLRAQQLWRLASMEQMLCIRGVLRASMVRKLSDLQSRMATASSSYDRLRICQDIDKLSSALAVYPSTADWLQAKASVARELSVLEHDDPEVPLLVDPSESVSRVSSKASPERVSRTPSDVSPGLVPTALGKDEPRDVFGCQLAVAARCERLMRSLLFMQEQSLTLDSKFRAVFTRELFLLGRRIRRARTPAELDAASRDIDAWAHESSRH</sequence>
<keyword evidence="3" id="KW-1185">Reference proteome</keyword>
<dbReference type="KEGG" id="mbd:MEBOL_003684"/>
<feature type="region of interest" description="Disordered" evidence="1">
    <location>
        <begin position="289"/>
        <end position="313"/>
    </location>
</feature>
<evidence type="ECO:0000313" key="3">
    <source>
        <dbReference type="Proteomes" id="UP000217289"/>
    </source>
</evidence>
<gene>
    <name evidence="2" type="ORF">MEBOL_003684</name>
</gene>
<protein>
    <submittedName>
        <fullName evidence="2">Uncharacterized protein</fullName>
    </submittedName>
</protein>
<dbReference type="AlphaFoldDB" id="A0A250IEF6"/>
<reference evidence="2 3" key="1">
    <citation type="submission" date="2017-06" db="EMBL/GenBank/DDBJ databases">
        <authorList>
            <person name="Kim H.J."/>
            <person name="Triplett B.A."/>
        </authorList>
    </citation>
    <scope>NUCLEOTIDE SEQUENCE [LARGE SCALE GENOMIC DNA]</scope>
    <source>
        <strain evidence="2 3">DSM 14713</strain>
    </source>
</reference>
<dbReference type="EMBL" id="CP022163">
    <property type="protein sequence ID" value="ATB30224.1"/>
    <property type="molecule type" value="Genomic_DNA"/>
</dbReference>
<evidence type="ECO:0000313" key="2">
    <source>
        <dbReference type="EMBL" id="ATB30224.1"/>
    </source>
</evidence>
<evidence type="ECO:0000256" key="1">
    <source>
        <dbReference type="SAM" id="MobiDB-lite"/>
    </source>
</evidence>
<accession>A0A250IEF6</accession>
<dbReference type="Proteomes" id="UP000217289">
    <property type="component" value="Chromosome"/>
</dbReference>
<organism evidence="2 3">
    <name type="scientific">Melittangium boletus DSM 14713</name>
    <dbReference type="NCBI Taxonomy" id="1294270"/>
    <lineage>
        <taxon>Bacteria</taxon>
        <taxon>Pseudomonadati</taxon>
        <taxon>Myxococcota</taxon>
        <taxon>Myxococcia</taxon>
        <taxon>Myxococcales</taxon>
        <taxon>Cystobacterineae</taxon>
        <taxon>Archangiaceae</taxon>
        <taxon>Melittangium</taxon>
    </lineage>
</organism>